<dbReference type="SUPFAM" id="SSF47413">
    <property type="entry name" value="lambda repressor-like DNA-binding domains"/>
    <property type="match status" value="1"/>
</dbReference>
<evidence type="ECO:0000259" key="4">
    <source>
        <dbReference type="PROSITE" id="PS50943"/>
    </source>
</evidence>
<evidence type="ECO:0000256" key="1">
    <source>
        <dbReference type="ARBA" id="ARBA00023015"/>
    </source>
</evidence>
<dbReference type="InterPro" id="IPR052359">
    <property type="entry name" value="HTH-type_reg/antitoxin"/>
</dbReference>
<dbReference type="GO" id="GO:0003677">
    <property type="term" value="F:DNA binding"/>
    <property type="evidence" value="ECO:0007669"/>
    <property type="project" value="UniProtKB-KW"/>
</dbReference>
<keyword evidence="2" id="KW-0238">DNA-binding</keyword>
<accession>A0A060NIZ8</accession>
<evidence type="ECO:0000313" key="6">
    <source>
        <dbReference type="Proteomes" id="UP000067461"/>
    </source>
</evidence>
<dbReference type="PANTHER" id="PTHR36511">
    <property type="entry name" value="MERR FAMILY BACTERIAL REGULATORY PROTEIN"/>
    <property type="match status" value="1"/>
</dbReference>
<dbReference type="PROSITE" id="PS50943">
    <property type="entry name" value="HTH_CROC1"/>
    <property type="match status" value="1"/>
</dbReference>
<dbReference type="Gene3D" id="1.10.260.40">
    <property type="entry name" value="lambda repressor-like DNA-binding domains"/>
    <property type="match status" value="1"/>
</dbReference>
<protein>
    <submittedName>
        <fullName evidence="5">Predicted transcriptional regulator</fullName>
    </submittedName>
</protein>
<keyword evidence="1" id="KW-0805">Transcription regulation</keyword>
<dbReference type="Pfam" id="PF01381">
    <property type="entry name" value="HTH_3"/>
    <property type="match status" value="1"/>
</dbReference>
<dbReference type="STRING" id="1458425.SRAA_1151"/>
<gene>
    <name evidence="5" type="ORF">SRAA_1151</name>
</gene>
<proteinExistence type="predicted"/>
<reference evidence="5 6" key="1">
    <citation type="journal article" date="2014" name="Nat. Commun.">
        <title>Physiological and genomic features of highly alkaliphilic hydrogen-utilizing Betaproteobacteria from a continental serpentinizing site.</title>
        <authorList>
            <person name="Suzuki S."/>
            <person name="Kuenen J.G."/>
            <person name="Schipper K."/>
            <person name="van der Velde S."/>
            <person name="Ishii S."/>
            <person name="Wu A."/>
            <person name="Sorokin D.Y."/>
            <person name="Tenney A."/>
            <person name="Meng X.Y."/>
            <person name="Morrill P.L."/>
            <person name="Kamagata Y."/>
            <person name="Muyzer G."/>
            <person name="Nealson K.H."/>
        </authorList>
    </citation>
    <scope>NUCLEOTIDE SEQUENCE [LARGE SCALE GENOMIC DNA]</scope>
    <source>
        <strain evidence="5 6">A1</strain>
    </source>
</reference>
<sequence length="107" mass="12216">MTTKIKAKSRILEAVHETAADLHRLGFIDQRKMRKYDALCLDPIPDYDSEMIRSLRERYQISQTVLASLLNTSPSAVRQWELGDKHPSGPSQKLLNLLERKGLDALI</sequence>
<evidence type="ECO:0000256" key="3">
    <source>
        <dbReference type="ARBA" id="ARBA00023163"/>
    </source>
</evidence>
<dbReference type="Proteomes" id="UP000067461">
    <property type="component" value="Chromosome"/>
</dbReference>
<dbReference type="HOGENOM" id="CLU_144725_0_2_4"/>
<dbReference type="EMBL" id="AP014568">
    <property type="protein sequence ID" value="BAO81005.1"/>
    <property type="molecule type" value="Genomic_DNA"/>
</dbReference>
<dbReference type="AlphaFoldDB" id="A0A060NIZ8"/>
<keyword evidence="6" id="KW-1185">Reference proteome</keyword>
<organism evidence="5 6">
    <name type="scientific">Serpentinimonas raichei</name>
    <dbReference type="NCBI Taxonomy" id="1458425"/>
    <lineage>
        <taxon>Bacteria</taxon>
        <taxon>Pseudomonadati</taxon>
        <taxon>Pseudomonadota</taxon>
        <taxon>Betaproteobacteria</taxon>
        <taxon>Burkholderiales</taxon>
        <taxon>Comamonadaceae</taxon>
        <taxon>Serpentinimonas</taxon>
    </lineage>
</organism>
<evidence type="ECO:0000256" key="2">
    <source>
        <dbReference type="ARBA" id="ARBA00023125"/>
    </source>
</evidence>
<dbReference type="PANTHER" id="PTHR36511:SF3">
    <property type="entry name" value="ANTITOXIN HIGA-2"/>
    <property type="match status" value="1"/>
</dbReference>
<keyword evidence="3" id="KW-0804">Transcription</keyword>
<dbReference type="KEGG" id="cbaa:SRAA_1151"/>
<evidence type="ECO:0000313" key="5">
    <source>
        <dbReference type="EMBL" id="BAO81005.1"/>
    </source>
</evidence>
<dbReference type="InterPro" id="IPR010982">
    <property type="entry name" value="Lambda_DNA-bd_dom_sf"/>
</dbReference>
<dbReference type="CDD" id="cd00093">
    <property type="entry name" value="HTH_XRE"/>
    <property type="match status" value="1"/>
</dbReference>
<name>A0A060NIZ8_9BURK</name>
<feature type="domain" description="HTH cro/C1-type" evidence="4">
    <location>
        <begin position="52"/>
        <end position="106"/>
    </location>
</feature>
<dbReference type="InterPro" id="IPR001387">
    <property type="entry name" value="Cro/C1-type_HTH"/>
</dbReference>
<dbReference type="OrthoDB" id="9799384at2"/>
<dbReference type="RefSeq" id="WP_045531426.1">
    <property type="nucleotide sequence ID" value="NZ_AP014568.1"/>
</dbReference>